<sequence length="128" mass="13547">MAPLPARLADVERAHAMFAPIADAPHEVAVFAYLDATGMLLAMRHSPAGDAASVPVPLRRLAADALAFDAAAMVMAHNHPSGDPRPSASDIAVTRLIDRALAAIEVRLVDHLIVTRGRVTSFRILGLL</sequence>
<dbReference type="Pfam" id="PF04002">
    <property type="entry name" value="RadC"/>
    <property type="match status" value="1"/>
</dbReference>
<keyword evidence="8" id="KW-1185">Reference proteome</keyword>
<dbReference type="GO" id="GO:0046872">
    <property type="term" value="F:metal ion binding"/>
    <property type="evidence" value="ECO:0007669"/>
    <property type="project" value="UniProtKB-KW"/>
</dbReference>
<dbReference type="InterPro" id="IPR037518">
    <property type="entry name" value="MPN"/>
</dbReference>
<dbReference type="InterPro" id="IPR001405">
    <property type="entry name" value="UPF0758"/>
</dbReference>
<name>A0A4U1L4B9_9SPHN</name>
<dbReference type="PROSITE" id="PS01302">
    <property type="entry name" value="UPF0758"/>
    <property type="match status" value="1"/>
</dbReference>
<dbReference type="InterPro" id="IPR020891">
    <property type="entry name" value="UPF0758_CS"/>
</dbReference>
<keyword evidence="1" id="KW-0645">Protease</keyword>
<gene>
    <name evidence="7" type="ORF">FBR43_09720</name>
</gene>
<evidence type="ECO:0000256" key="3">
    <source>
        <dbReference type="ARBA" id="ARBA00022801"/>
    </source>
</evidence>
<dbReference type="EMBL" id="SWKR01000002">
    <property type="protein sequence ID" value="TKD51006.1"/>
    <property type="molecule type" value="Genomic_DNA"/>
</dbReference>
<comment type="caution">
    <text evidence="7">The sequence shown here is derived from an EMBL/GenBank/DDBJ whole genome shotgun (WGS) entry which is preliminary data.</text>
</comment>
<keyword evidence="4" id="KW-0862">Zinc</keyword>
<proteinExistence type="predicted"/>
<dbReference type="PANTHER" id="PTHR30471:SF3">
    <property type="entry name" value="UPF0758 PROTEIN YEES-RELATED"/>
    <property type="match status" value="1"/>
</dbReference>
<evidence type="ECO:0000313" key="8">
    <source>
        <dbReference type="Proteomes" id="UP000309138"/>
    </source>
</evidence>
<evidence type="ECO:0000313" key="7">
    <source>
        <dbReference type="EMBL" id="TKD51006.1"/>
    </source>
</evidence>
<dbReference type="OrthoDB" id="152963at2"/>
<protein>
    <submittedName>
        <fullName evidence="7">DNA repair protein</fullName>
    </submittedName>
</protein>
<keyword evidence="3" id="KW-0378">Hydrolase</keyword>
<evidence type="ECO:0000256" key="4">
    <source>
        <dbReference type="ARBA" id="ARBA00022833"/>
    </source>
</evidence>
<dbReference type="AlphaFoldDB" id="A0A4U1L4B9"/>
<dbReference type="Gene3D" id="3.40.140.10">
    <property type="entry name" value="Cytidine Deaminase, domain 2"/>
    <property type="match status" value="1"/>
</dbReference>
<keyword evidence="2" id="KW-0479">Metal-binding</keyword>
<reference evidence="7 8" key="1">
    <citation type="submission" date="2019-04" db="EMBL/GenBank/DDBJ databases">
        <authorList>
            <person name="Yang Y."/>
            <person name="Wei D."/>
        </authorList>
    </citation>
    <scope>NUCLEOTIDE SEQUENCE [LARGE SCALE GENOMIC DNA]</scope>
    <source>
        <strain evidence="7 8">L-1-4w-11</strain>
    </source>
</reference>
<dbReference type="PANTHER" id="PTHR30471">
    <property type="entry name" value="DNA REPAIR PROTEIN RADC"/>
    <property type="match status" value="1"/>
</dbReference>
<dbReference type="GO" id="GO:0008237">
    <property type="term" value="F:metallopeptidase activity"/>
    <property type="evidence" value="ECO:0007669"/>
    <property type="project" value="UniProtKB-KW"/>
</dbReference>
<dbReference type="SUPFAM" id="SSF102712">
    <property type="entry name" value="JAB1/MPN domain"/>
    <property type="match status" value="1"/>
</dbReference>
<organism evidence="7 8">
    <name type="scientific">Sphingomonas baiyangensis</name>
    <dbReference type="NCBI Taxonomy" id="2572576"/>
    <lineage>
        <taxon>Bacteria</taxon>
        <taxon>Pseudomonadati</taxon>
        <taxon>Pseudomonadota</taxon>
        <taxon>Alphaproteobacteria</taxon>
        <taxon>Sphingomonadales</taxon>
        <taxon>Sphingomonadaceae</taxon>
        <taxon>Sphingomonas</taxon>
    </lineage>
</organism>
<keyword evidence="5" id="KW-0482">Metalloprotease</keyword>
<dbReference type="GO" id="GO:0006508">
    <property type="term" value="P:proteolysis"/>
    <property type="evidence" value="ECO:0007669"/>
    <property type="project" value="UniProtKB-KW"/>
</dbReference>
<accession>A0A4U1L4B9</accession>
<evidence type="ECO:0000259" key="6">
    <source>
        <dbReference type="PROSITE" id="PS50249"/>
    </source>
</evidence>
<evidence type="ECO:0000256" key="5">
    <source>
        <dbReference type="ARBA" id="ARBA00023049"/>
    </source>
</evidence>
<dbReference type="InterPro" id="IPR025657">
    <property type="entry name" value="RadC_JAB"/>
</dbReference>
<dbReference type="RefSeq" id="WP_136942953.1">
    <property type="nucleotide sequence ID" value="NZ_SWKR01000002.1"/>
</dbReference>
<dbReference type="Proteomes" id="UP000309138">
    <property type="component" value="Unassembled WGS sequence"/>
</dbReference>
<dbReference type="PROSITE" id="PS50249">
    <property type="entry name" value="MPN"/>
    <property type="match status" value="1"/>
</dbReference>
<feature type="domain" description="MPN" evidence="6">
    <location>
        <begin position="1"/>
        <end position="128"/>
    </location>
</feature>
<evidence type="ECO:0000256" key="1">
    <source>
        <dbReference type="ARBA" id="ARBA00022670"/>
    </source>
</evidence>
<evidence type="ECO:0000256" key="2">
    <source>
        <dbReference type="ARBA" id="ARBA00022723"/>
    </source>
</evidence>